<evidence type="ECO:0000313" key="3">
    <source>
        <dbReference type="Proteomes" id="UP000504638"/>
    </source>
</evidence>
<sequence>MAYYDNNNTWGASTPTRQGWEQPAAPSRSGNSSTVNREPDSSSGTIAFLHQFEVKSGKPFPPPPARRDSMPMMPARPAGPAVDYGMASRHSVAEFDGGRPGSSSNLQSFYANQRYGPRTEGDPAAQAKRRAAAARERELRNYHQEQQYNRSTSNLLVTPELSSRGAPRDEGFQLTCPSGVVADVSGNNKSDRSMSPNTMSEDERRELIARQHRALYGNDSSLYTEASQPPSQDARVATAGIRGHSPLAFDPYYGQNPPQGTVPPRDPSQPSDASQPPNKDAPPPQQSRSRANSTSSPASTTQPTTFSLFDNANPPAQQSSRTSTSSPAGSPTTQPGKGSAPSSTGTVAPIGTRPAGPPQSKRATTPGLPSPLSFGYNAGEGLSNERSTSATTSSAQGAGVEKQVSGLGAWGNNGGVWGTKSGLGMQAGVAWS</sequence>
<name>A0A6G1FR42_9PEZI</name>
<dbReference type="OrthoDB" id="5401193at2759"/>
<dbReference type="Proteomes" id="UP000504638">
    <property type="component" value="Unplaced"/>
</dbReference>
<proteinExistence type="predicted"/>
<dbReference type="RefSeq" id="XP_033529874.1">
    <property type="nucleotide sequence ID" value="XM_033678335.1"/>
</dbReference>
<protein>
    <submittedName>
        <fullName evidence="2 4">Uncharacterized protein</fullName>
    </submittedName>
</protein>
<feature type="region of interest" description="Disordered" evidence="1">
    <location>
        <begin position="1"/>
        <end position="83"/>
    </location>
</feature>
<reference evidence="4" key="2">
    <citation type="submission" date="2020-04" db="EMBL/GenBank/DDBJ databases">
        <authorList>
            <consortium name="NCBI Genome Project"/>
        </authorList>
    </citation>
    <scope>NUCLEOTIDE SEQUENCE</scope>
    <source>
        <strain evidence="4">CBS 781.70</strain>
    </source>
</reference>
<reference evidence="4" key="3">
    <citation type="submission" date="2025-04" db="UniProtKB">
        <authorList>
            <consortium name="RefSeq"/>
        </authorList>
    </citation>
    <scope>IDENTIFICATION</scope>
    <source>
        <strain evidence="4">CBS 781.70</strain>
    </source>
</reference>
<reference evidence="2 4" key="1">
    <citation type="submission" date="2020-01" db="EMBL/GenBank/DDBJ databases">
        <authorList>
            <consortium name="DOE Joint Genome Institute"/>
            <person name="Haridas S."/>
            <person name="Albert R."/>
            <person name="Binder M."/>
            <person name="Bloem J."/>
            <person name="Labutti K."/>
            <person name="Salamov A."/>
            <person name="Andreopoulos B."/>
            <person name="Baker S.E."/>
            <person name="Barry K."/>
            <person name="Bills G."/>
            <person name="Bluhm B.H."/>
            <person name="Cannon C."/>
            <person name="Castanera R."/>
            <person name="Culley D.E."/>
            <person name="Daum C."/>
            <person name="Ezra D."/>
            <person name="Gonzalez J.B."/>
            <person name="Henrissat B."/>
            <person name="Kuo A."/>
            <person name="Liang C."/>
            <person name="Lipzen A."/>
            <person name="Lutzoni F."/>
            <person name="Magnuson J."/>
            <person name="Mondo S."/>
            <person name="Nolan M."/>
            <person name="Ohm R."/>
            <person name="Pangilinan J."/>
            <person name="Park H.-J."/>
            <person name="Ramirez L."/>
            <person name="Alfaro M."/>
            <person name="Sun H."/>
            <person name="Tritt A."/>
            <person name="Yoshinaga Y."/>
            <person name="Zwiers L.-H."/>
            <person name="Turgeon B.G."/>
            <person name="Goodwin S.B."/>
            <person name="Spatafora J.W."/>
            <person name="Crous P.W."/>
            <person name="Grigoriev I.V."/>
        </authorList>
    </citation>
    <scope>NUCLEOTIDE SEQUENCE</scope>
    <source>
        <strain evidence="2 4">CBS 781.70</strain>
    </source>
</reference>
<feature type="compositionally biased region" description="Low complexity" evidence="1">
    <location>
        <begin position="70"/>
        <end position="81"/>
    </location>
</feature>
<evidence type="ECO:0000313" key="4">
    <source>
        <dbReference type="RefSeq" id="XP_033529874.1"/>
    </source>
</evidence>
<keyword evidence="3" id="KW-1185">Reference proteome</keyword>
<dbReference type="GeneID" id="54418905"/>
<dbReference type="EMBL" id="ML975187">
    <property type="protein sequence ID" value="KAF1808243.1"/>
    <property type="molecule type" value="Genomic_DNA"/>
</dbReference>
<feature type="compositionally biased region" description="Low complexity" evidence="1">
    <location>
        <begin position="286"/>
        <end position="305"/>
    </location>
</feature>
<feature type="compositionally biased region" description="Polar residues" evidence="1">
    <location>
        <begin position="185"/>
        <end position="199"/>
    </location>
</feature>
<gene>
    <name evidence="2 4" type="ORF">P152DRAFT_453022</name>
</gene>
<feature type="region of interest" description="Disordered" evidence="1">
    <location>
        <begin position="161"/>
        <end position="202"/>
    </location>
</feature>
<evidence type="ECO:0000256" key="1">
    <source>
        <dbReference type="SAM" id="MobiDB-lite"/>
    </source>
</evidence>
<feature type="compositionally biased region" description="Low complexity" evidence="1">
    <location>
        <begin position="268"/>
        <end position="277"/>
    </location>
</feature>
<organism evidence="2">
    <name type="scientific">Eremomyces bilateralis CBS 781.70</name>
    <dbReference type="NCBI Taxonomy" id="1392243"/>
    <lineage>
        <taxon>Eukaryota</taxon>
        <taxon>Fungi</taxon>
        <taxon>Dikarya</taxon>
        <taxon>Ascomycota</taxon>
        <taxon>Pezizomycotina</taxon>
        <taxon>Dothideomycetes</taxon>
        <taxon>Dothideomycetes incertae sedis</taxon>
        <taxon>Eremomycetales</taxon>
        <taxon>Eremomycetaceae</taxon>
        <taxon>Eremomyces</taxon>
    </lineage>
</organism>
<feature type="compositionally biased region" description="Polar residues" evidence="1">
    <location>
        <begin position="28"/>
        <end position="45"/>
    </location>
</feature>
<feature type="compositionally biased region" description="Polar residues" evidence="1">
    <location>
        <begin position="1"/>
        <end position="19"/>
    </location>
</feature>
<dbReference type="AlphaFoldDB" id="A0A6G1FR42"/>
<feature type="compositionally biased region" description="Low complexity" evidence="1">
    <location>
        <begin position="314"/>
        <end position="336"/>
    </location>
</feature>
<accession>A0A6G1FR42</accession>
<evidence type="ECO:0000313" key="2">
    <source>
        <dbReference type="EMBL" id="KAF1808243.1"/>
    </source>
</evidence>
<feature type="region of interest" description="Disordered" evidence="1">
    <location>
        <begin position="245"/>
        <end position="400"/>
    </location>
</feature>